<feature type="compositionally biased region" description="Basic and acidic residues" evidence="7">
    <location>
        <begin position="88"/>
        <end position="100"/>
    </location>
</feature>
<evidence type="ECO:0000256" key="2">
    <source>
        <dbReference type="ARBA" id="ARBA00022737"/>
    </source>
</evidence>
<feature type="compositionally biased region" description="Low complexity" evidence="7">
    <location>
        <begin position="335"/>
        <end position="360"/>
    </location>
</feature>
<feature type="domain" description="C3H1-type" evidence="8">
    <location>
        <begin position="747"/>
        <end position="773"/>
    </location>
</feature>
<dbReference type="OMA" id="MEESTNT"/>
<dbReference type="FunFam" id="4.10.1000.10:FF:000008">
    <property type="entry name" value="zinc finger CCCH domain-containing protein 3"/>
    <property type="match status" value="1"/>
</dbReference>
<evidence type="ECO:0000259" key="8">
    <source>
        <dbReference type="PROSITE" id="PS50103"/>
    </source>
</evidence>
<feature type="zinc finger region" description="C3H1-type" evidence="6">
    <location>
        <begin position="774"/>
        <end position="801"/>
    </location>
</feature>
<dbReference type="Pfam" id="PF00642">
    <property type="entry name" value="zf-CCCH"/>
    <property type="match status" value="2"/>
</dbReference>
<evidence type="ECO:0000256" key="7">
    <source>
        <dbReference type="SAM" id="MobiDB-lite"/>
    </source>
</evidence>
<keyword evidence="3 6" id="KW-0863">Zinc-finger</keyword>
<feature type="zinc finger region" description="C3H1-type" evidence="6">
    <location>
        <begin position="747"/>
        <end position="773"/>
    </location>
</feature>
<reference evidence="10" key="1">
    <citation type="submission" date="2025-08" db="UniProtKB">
        <authorList>
            <consortium name="RefSeq"/>
        </authorList>
    </citation>
    <scope>IDENTIFICATION</scope>
</reference>
<dbReference type="PANTHER" id="PTHR46156:SF1">
    <property type="entry name" value="ZINC FINGER CCCH DOMAIN-CONTAINING PROTEIN 3"/>
    <property type="match status" value="1"/>
</dbReference>
<feature type="compositionally biased region" description="Polar residues" evidence="7">
    <location>
        <begin position="224"/>
        <end position="237"/>
    </location>
</feature>
<gene>
    <name evidence="10" type="primary">LOC110975684</name>
</gene>
<keyword evidence="1 6" id="KW-0479">Metal-binding</keyword>
<dbReference type="OrthoDB" id="3247158at2759"/>
<feature type="compositionally biased region" description="Low complexity" evidence="7">
    <location>
        <begin position="247"/>
        <end position="270"/>
    </location>
</feature>
<feature type="compositionally biased region" description="Low complexity" evidence="7">
    <location>
        <begin position="24"/>
        <end position="46"/>
    </location>
</feature>
<dbReference type="InterPro" id="IPR000571">
    <property type="entry name" value="Znf_CCCH"/>
</dbReference>
<feature type="compositionally biased region" description="Polar residues" evidence="7">
    <location>
        <begin position="863"/>
        <end position="891"/>
    </location>
</feature>
<evidence type="ECO:0000256" key="6">
    <source>
        <dbReference type="PROSITE-ProRule" id="PRU00723"/>
    </source>
</evidence>
<dbReference type="Proteomes" id="UP000694845">
    <property type="component" value="Unplaced"/>
</dbReference>
<sequence>MANFMDRQTTLTRLSKLQQEIQKLTDSLTSPKSSSTSSKYESKATSEPTPRYTSELEAKYLGKAYDSSKFSSTGRRPSKSSGVNQSWRDNRSPRNLDDRSNLASRSATYSAESFHGNGHKSFTFNRSSYTGREYKQYPAAKPSRHDSYSRSESHGESYLGGRQKVPPSKRSLSHSSVEYLSSARRLKEIEDKYLKHAPGLSTWQTAQSSNSAALRSLLPMPSLSTCTSVPWSRSRSYPSPKDSSHRSGYLVGSSSPSLSLSSKGKSSKYSWRPSTHAPRSQTSPASRSHSSGRSSTSSRHHSSNTHGSKYRSESSKMTSSSSRRHGHDPDRHSSRYSYTSAASTARPSSTHSSSYSTFRSMPQVKPSSSVRRSTHHTSAPARSHGFSSHRGPGYISSRGRGFRSSRGRGSPRGRGFAYRASRGAVTFRGRGARGYRPFAFRSRSSGRSRGRGFYRGQSSFGYRSGTASAWRVPHRSSYNRKATSMSPKKLSTSRSFSSRYALRRSLGISARDKPLSFMERRRQTVLSNTPVPLRSKYNLVKGHRSVVRPVSSLMSLARTVRKTSDVKRLVTVKNTKTKLIRRAEGERRPSGSLVNLGGSQFKLRINRYSKVLYRIPSGTHAAPSGSPMSTPRSTPSTSKKTAETPRHTSNQGRKLMLKSSTPSVTRKVASHVLQRSIYISLTAKQRTKKQSQMKQYCMFYNLYGRCKRGDACPYIHDPEKVAVCTRFLRGTCPKTDGSCLFSHKVSKEKMPVCSYFLRGICNRDDCPYSHVKVSSKAIPCSAFIKGYCPLGEKCKKQHVLRCVRFSKTGKCDKGKDCPLLHKKDAVNSSKSRTKAKMATKRSGQMDKTDTRTPAKKVKRADESTNTPSFIKLSSNSPPEKTASSESKTGEATANKAEAMEGTSSLTSGEVGGIIPSFIKLSSVERAKAASTSGASKRVGDTKAEDDSTNLSRMRTSSNDLPPVGAAPFSQSDYLELFDDTPISHHSSQDGPVTSPSAVSTCTLTPTKHTFSSKEEVTAPSPSSEGVGSSTSFPSFIELSTCDTPLIRWRSPQTPNSKLTVGKGDTKL</sequence>
<accession>A0A8B7XVL6</accession>
<dbReference type="GO" id="GO:0005634">
    <property type="term" value="C:nucleus"/>
    <property type="evidence" value="ECO:0007669"/>
    <property type="project" value="TreeGrafter"/>
</dbReference>
<evidence type="ECO:0000256" key="4">
    <source>
        <dbReference type="ARBA" id="ARBA00022833"/>
    </source>
</evidence>
<feature type="region of interest" description="Disordered" evidence="7">
    <location>
        <begin position="22"/>
        <end position="54"/>
    </location>
</feature>
<feature type="zinc finger region" description="C3H1-type" evidence="6">
    <location>
        <begin position="691"/>
        <end position="719"/>
    </location>
</feature>
<feature type="region of interest" description="Disordered" evidence="7">
    <location>
        <begin position="828"/>
        <end position="910"/>
    </location>
</feature>
<feature type="region of interest" description="Disordered" evidence="7">
    <location>
        <begin position="1046"/>
        <end position="1067"/>
    </location>
</feature>
<keyword evidence="4 6" id="KW-0862">Zinc</keyword>
<proteinExistence type="predicted"/>
<dbReference type="RefSeq" id="XP_022084065.1">
    <property type="nucleotide sequence ID" value="XM_022228373.1"/>
</dbReference>
<feature type="domain" description="C3H1-type" evidence="8">
    <location>
        <begin position="723"/>
        <end position="746"/>
    </location>
</feature>
<feature type="region of interest" description="Disordered" evidence="7">
    <location>
        <begin position="929"/>
        <end position="967"/>
    </location>
</feature>
<feature type="region of interest" description="Disordered" evidence="7">
    <location>
        <begin position="66"/>
        <end position="104"/>
    </location>
</feature>
<feature type="region of interest" description="Disordered" evidence="7">
    <location>
        <begin position="137"/>
        <end position="176"/>
    </location>
</feature>
<dbReference type="Gene3D" id="4.10.1000.10">
    <property type="entry name" value="Zinc finger, CCCH-type"/>
    <property type="match status" value="2"/>
</dbReference>
<feature type="compositionally biased region" description="Polar residues" evidence="7">
    <location>
        <begin position="948"/>
        <end position="959"/>
    </location>
</feature>
<feature type="compositionally biased region" description="Low complexity" evidence="7">
    <location>
        <begin position="623"/>
        <end position="639"/>
    </location>
</feature>
<evidence type="ECO:0000256" key="3">
    <source>
        <dbReference type="ARBA" id="ARBA00022771"/>
    </source>
</evidence>
<protein>
    <recommendedName>
        <fullName evidence="5">Zinc finger CCCH domain-containing protein 3</fullName>
    </recommendedName>
</protein>
<feature type="domain" description="C3H1-type" evidence="8">
    <location>
        <begin position="774"/>
        <end position="801"/>
    </location>
</feature>
<dbReference type="GO" id="GO:0008270">
    <property type="term" value="F:zinc ion binding"/>
    <property type="evidence" value="ECO:0007669"/>
    <property type="project" value="UniProtKB-KW"/>
</dbReference>
<feature type="region of interest" description="Disordered" evidence="7">
    <location>
        <begin position="618"/>
        <end position="662"/>
    </location>
</feature>
<dbReference type="InterPro" id="IPR036855">
    <property type="entry name" value="Znf_CCCH_sf"/>
</dbReference>
<feature type="compositionally biased region" description="Basic residues" evidence="7">
    <location>
        <begin position="400"/>
        <end position="411"/>
    </location>
</feature>
<feature type="region of interest" description="Disordered" evidence="7">
    <location>
        <begin position="980"/>
        <end position="1033"/>
    </location>
</feature>
<dbReference type="GeneID" id="110975684"/>
<dbReference type="AlphaFoldDB" id="A0A8B7XVL6"/>
<name>A0A8B7XVL6_ACAPL</name>
<feature type="region of interest" description="Disordered" evidence="7">
    <location>
        <begin position="224"/>
        <end position="417"/>
    </location>
</feature>
<feature type="compositionally biased region" description="Polar residues" evidence="7">
    <location>
        <begin position="68"/>
        <end position="87"/>
    </location>
</feature>
<evidence type="ECO:0000313" key="10">
    <source>
        <dbReference type="RefSeq" id="XP_022084065.1"/>
    </source>
</evidence>
<dbReference type="KEGG" id="aplc:110975684"/>
<dbReference type="SMART" id="SM00356">
    <property type="entry name" value="ZnF_C3H1"/>
    <property type="match status" value="5"/>
</dbReference>
<feature type="compositionally biased region" description="Low complexity" evidence="7">
    <location>
        <begin position="286"/>
        <end position="297"/>
    </location>
</feature>
<evidence type="ECO:0000313" key="9">
    <source>
        <dbReference type="Proteomes" id="UP000694845"/>
    </source>
</evidence>
<feature type="compositionally biased region" description="Basic and acidic residues" evidence="7">
    <location>
        <begin position="843"/>
        <end position="852"/>
    </location>
</feature>
<feature type="compositionally biased region" description="Polar residues" evidence="7">
    <location>
        <begin position="647"/>
        <end position="662"/>
    </location>
</feature>
<feature type="compositionally biased region" description="Basic and acidic residues" evidence="7">
    <location>
        <begin position="143"/>
        <end position="155"/>
    </location>
</feature>
<keyword evidence="2" id="KW-0677">Repeat</keyword>
<feature type="zinc finger region" description="C3H1-type" evidence="6">
    <location>
        <begin position="723"/>
        <end position="746"/>
    </location>
</feature>
<evidence type="ECO:0000256" key="1">
    <source>
        <dbReference type="ARBA" id="ARBA00022723"/>
    </source>
</evidence>
<organism evidence="9 10">
    <name type="scientific">Acanthaster planci</name>
    <name type="common">Crown-of-thorns starfish</name>
    <dbReference type="NCBI Taxonomy" id="133434"/>
    <lineage>
        <taxon>Eukaryota</taxon>
        <taxon>Metazoa</taxon>
        <taxon>Echinodermata</taxon>
        <taxon>Eleutherozoa</taxon>
        <taxon>Asterozoa</taxon>
        <taxon>Asteroidea</taxon>
        <taxon>Valvatacea</taxon>
        <taxon>Valvatida</taxon>
        <taxon>Acanthasteridae</taxon>
        <taxon>Acanthaster</taxon>
    </lineage>
</organism>
<keyword evidence="9" id="KW-1185">Reference proteome</keyword>
<dbReference type="PROSITE" id="PS50103">
    <property type="entry name" value="ZF_C3H1"/>
    <property type="match status" value="4"/>
</dbReference>
<feature type="domain" description="C3H1-type" evidence="8">
    <location>
        <begin position="691"/>
        <end position="719"/>
    </location>
</feature>
<dbReference type="SUPFAM" id="SSF90229">
    <property type="entry name" value="CCCH zinc finger"/>
    <property type="match status" value="1"/>
</dbReference>
<dbReference type="PANTHER" id="PTHR46156">
    <property type="entry name" value="CCCH ZINGC FINGER"/>
    <property type="match status" value="1"/>
</dbReference>
<feature type="compositionally biased region" description="Polar residues" evidence="7">
    <location>
        <begin position="983"/>
        <end position="1009"/>
    </location>
</feature>
<feature type="compositionally biased region" description="Low complexity" evidence="7">
    <location>
        <begin position="1019"/>
        <end position="1033"/>
    </location>
</feature>
<evidence type="ECO:0000256" key="5">
    <source>
        <dbReference type="ARBA" id="ARBA00071600"/>
    </source>
</evidence>